<evidence type="ECO:0000313" key="1">
    <source>
        <dbReference type="EMBL" id="KAL0313337.1"/>
    </source>
</evidence>
<dbReference type="EMBL" id="JACGWJ010000026">
    <property type="protein sequence ID" value="KAL0313337.1"/>
    <property type="molecule type" value="Genomic_DNA"/>
</dbReference>
<proteinExistence type="predicted"/>
<reference evidence="1" key="2">
    <citation type="journal article" date="2024" name="Plant">
        <title>Genomic evolution and insights into agronomic trait innovations of Sesamum species.</title>
        <authorList>
            <person name="Miao H."/>
            <person name="Wang L."/>
            <person name="Qu L."/>
            <person name="Liu H."/>
            <person name="Sun Y."/>
            <person name="Le M."/>
            <person name="Wang Q."/>
            <person name="Wei S."/>
            <person name="Zheng Y."/>
            <person name="Lin W."/>
            <person name="Duan Y."/>
            <person name="Cao H."/>
            <person name="Xiong S."/>
            <person name="Wang X."/>
            <person name="Wei L."/>
            <person name="Li C."/>
            <person name="Ma Q."/>
            <person name="Ju M."/>
            <person name="Zhao R."/>
            <person name="Li G."/>
            <person name="Mu C."/>
            <person name="Tian Q."/>
            <person name="Mei H."/>
            <person name="Zhang T."/>
            <person name="Gao T."/>
            <person name="Zhang H."/>
        </authorList>
    </citation>
    <scope>NUCLEOTIDE SEQUENCE</scope>
    <source>
        <strain evidence="1">G02</strain>
    </source>
</reference>
<gene>
    <name evidence="1" type="ORF">Sradi_5733000</name>
</gene>
<sequence length="77" mass="8978">MREKEVYEKINVEKQGRWLPARRSQARQVAGCQLAGRWVLARRLPGRWLPARRSRARQVAGCRLTGRKLAGRWLVDP</sequence>
<comment type="caution">
    <text evidence="1">The sequence shown here is derived from an EMBL/GenBank/DDBJ whole genome shotgun (WGS) entry which is preliminary data.</text>
</comment>
<dbReference type="AlphaFoldDB" id="A0AAW2L262"/>
<name>A0AAW2L262_SESRA</name>
<reference evidence="1" key="1">
    <citation type="submission" date="2020-06" db="EMBL/GenBank/DDBJ databases">
        <authorList>
            <person name="Li T."/>
            <person name="Hu X."/>
            <person name="Zhang T."/>
            <person name="Song X."/>
            <person name="Zhang H."/>
            <person name="Dai N."/>
            <person name="Sheng W."/>
            <person name="Hou X."/>
            <person name="Wei L."/>
        </authorList>
    </citation>
    <scope>NUCLEOTIDE SEQUENCE</scope>
    <source>
        <strain evidence="1">G02</strain>
        <tissue evidence="1">Leaf</tissue>
    </source>
</reference>
<accession>A0AAW2L262</accession>
<organism evidence="1">
    <name type="scientific">Sesamum radiatum</name>
    <name type="common">Black benniseed</name>
    <dbReference type="NCBI Taxonomy" id="300843"/>
    <lineage>
        <taxon>Eukaryota</taxon>
        <taxon>Viridiplantae</taxon>
        <taxon>Streptophyta</taxon>
        <taxon>Embryophyta</taxon>
        <taxon>Tracheophyta</taxon>
        <taxon>Spermatophyta</taxon>
        <taxon>Magnoliopsida</taxon>
        <taxon>eudicotyledons</taxon>
        <taxon>Gunneridae</taxon>
        <taxon>Pentapetalae</taxon>
        <taxon>asterids</taxon>
        <taxon>lamiids</taxon>
        <taxon>Lamiales</taxon>
        <taxon>Pedaliaceae</taxon>
        <taxon>Sesamum</taxon>
    </lineage>
</organism>
<protein>
    <submittedName>
        <fullName evidence="1">Uncharacterized protein</fullName>
    </submittedName>
</protein>